<dbReference type="GO" id="GO:0036064">
    <property type="term" value="C:ciliary basal body"/>
    <property type="evidence" value="ECO:0007669"/>
    <property type="project" value="TreeGrafter"/>
</dbReference>
<name>A0A821XEB0_9BILA</name>
<dbReference type="Pfam" id="PF07289">
    <property type="entry name" value="BBL5"/>
    <property type="match status" value="1"/>
</dbReference>
<dbReference type="GO" id="GO:0060271">
    <property type="term" value="P:cilium assembly"/>
    <property type="evidence" value="ECO:0007669"/>
    <property type="project" value="TreeGrafter"/>
</dbReference>
<protein>
    <recommendedName>
        <fullName evidence="8">BBSome complex member BBS5 PH domain-containing protein</fullName>
    </recommendedName>
</protein>
<evidence type="ECO:0000256" key="4">
    <source>
        <dbReference type="ARBA" id="ARBA00022490"/>
    </source>
</evidence>
<keyword evidence="4" id="KW-0963">Cytoplasm</keyword>
<proteinExistence type="inferred from homology"/>
<dbReference type="Proteomes" id="UP000663873">
    <property type="component" value="Unassembled WGS sequence"/>
</dbReference>
<dbReference type="EMBL" id="CAJOBP010089315">
    <property type="protein sequence ID" value="CAF4941497.1"/>
    <property type="molecule type" value="Genomic_DNA"/>
</dbReference>
<comment type="caution">
    <text evidence="9">The sequence shown here is derived from an EMBL/GenBank/DDBJ whole genome shotgun (WGS) entry which is preliminary data.</text>
</comment>
<dbReference type="GO" id="GO:0034464">
    <property type="term" value="C:BBSome"/>
    <property type="evidence" value="ECO:0007669"/>
    <property type="project" value="InterPro"/>
</dbReference>
<reference evidence="9" key="1">
    <citation type="submission" date="2021-02" db="EMBL/GenBank/DDBJ databases">
        <authorList>
            <person name="Nowell W R."/>
        </authorList>
    </citation>
    <scope>NUCLEOTIDE SEQUENCE</scope>
</reference>
<dbReference type="InterPro" id="IPR006606">
    <property type="entry name" value="BBL5"/>
</dbReference>
<comment type="similarity">
    <text evidence="3">Belongs to the BBS5 family.</text>
</comment>
<comment type="subcellular location">
    <subcellularLocation>
        <location evidence="1">Cell projection</location>
        <location evidence="1">Cilium</location>
    </subcellularLocation>
    <subcellularLocation>
        <location evidence="2">Cytoplasm</location>
        <location evidence="2">Cytoskeleton</location>
    </subcellularLocation>
</comment>
<dbReference type="PANTHER" id="PTHR21351">
    <property type="entry name" value="BARDET-BIEDL SYNDROME PROTEIN 5"/>
    <property type="match status" value="1"/>
</dbReference>
<evidence type="ECO:0000313" key="9">
    <source>
        <dbReference type="EMBL" id="CAF4941497.1"/>
    </source>
</evidence>
<keyword evidence="7" id="KW-0966">Cell projection</keyword>
<keyword evidence="5" id="KW-0969">Cilium</keyword>
<gene>
    <name evidence="9" type="ORF">UJA718_LOCUS47344</name>
</gene>
<keyword evidence="10" id="KW-1185">Reference proteome</keyword>
<evidence type="ECO:0000256" key="5">
    <source>
        <dbReference type="ARBA" id="ARBA00023069"/>
    </source>
</evidence>
<keyword evidence="6" id="KW-0206">Cytoskeleton</keyword>
<evidence type="ECO:0000259" key="8">
    <source>
        <dbReference type="Pfam" id="PF07289"/>
    </source>
</evidence>
<evidence type="ECO:0000256" key="3">
    <source>
        <dbReference type="ARBA" id="ARBA00005822"/>
    </source>
</evidence>
<feature type="domain" description="BBSome complex member BBS5 PH" evidence="8">
    <location>
        <begin position="2"/>
        <end position="40"/>
    </location>
</feature>
<sequence>ELNENFNVSVPYYQTKSIKVRDSKFGLALVIETTPYVSEFL</sequence>
<accession>A0A821XEB0</accession>
<dbReference type="GO" id="GO:0032266">
    <property type="term" value="F:phosphatidylinositol-3-phosphate binding"/>
    <property type="evidence" value="ECO:0007669"/>
    <property type="project" value="TreeGrafter"/>
</dbReference>
<organism evidence="9 10">
    <name type="scientific">Rotaria socialis</name>
    <dbReference type="NCBI Taxonomy" id="392032"/>
    <lineage>
        <taxon>Eukaryota</taxon>
        <taxon>Metazoa</taxon>
        <taxon>Spiralia</taxon>
        <taxon>Gnathifera</taxon>
        <taxon>Rotifera</taxon>
        <taxon>Eurotatoria</taxon>
        <taxon>Bdelloidea</taxon>
        <taxon>Philodinida</taxon>
        <taxon>Philodinidae</taxon>
        <taxon>Rotaria</taxon>
    </lineage>
</organism>
<evidence type="ECO:0000256" key="2">
    <source>
        <dbReference type="ARBA" id="ARBA00004245"/>
    </source>
</evidence>
<dbReference type="InterPro" id="IPR014003">
    <property type="entry name" value="BBS5_PH"/>
</dbReference>
<evidence type="ECO:0000256" key="1">
    <source>
        <dbReference type="ARBA" id="ARBA00004138"/>
    </source>
</evidence>
<dbReference type="AlphaFoldDB" id="A0A821XEB0"/>
<evidence type="ECO:0000256" key="7">
    <source>
        <dbReference type="ARBA" id="ARBA00023273"/>
    </source>
</evidence>
<evidence type="ECO:0000313" key="10">
    <source>
        <dbReference type="Proteomes" id="UP000663873"/>
    </source>
</evidence>
<dbReference type="PANTHER" id="PTHR21351:SF0">
    <property type="entry name" value="BARDET-BIEDL SYNDROME 5 PROTEIN"/>
    <property type="match status" value="1"/>
</dbReference>
<feature type="non-terminal residue" evidence="9">
    <location>
        <position position="1"/>
    </location>
</feature>
<evidence type="ECO:0000256" key="6">
    <source>
        <dbReference type="ARBA" id="ARBA00023212"/>
    </source>
</evidence>